<comment type="caution">
    <text evidence="4">The sequence shown here is derived from an EMBL/GenBank/DDBJ whole genome shotgun (WGS) entry which is preliminary data.</text>
</comment>
<evidence type="ECO:0000259" key="3">
    <source>
        <dbReference type="PROSITE" id="PS51186"/>
    </source>
</evidence>
<gene>
    <name evidence="4" type="ORF">Rhe02_48790</name>
</gene>
<evidence type="ECO:0000256" key="2">
    <source>
        <dbReference type="ARBA" id="ARBA00023315"/>
    </source>
</evidence>
<dbReference type="AlphaFoldDB" id="A0A8J3QBH6"/>
<feature type="domain" description="N-acetyltransferase" evidence="3">
    <location>
        <begin position="3"/>
        <end position="171"/>
    </location>
</feature>
<dbReference type="PROSITE" id="PS51186">
    <property type="entry name" value="GNAT"/>
    <property type="match status" value="1"/>
</dbReference>
<dbReference type="Proteomes" id="UP000612899">
    <property type="component" value="Unassembled WGS sequence"/>
</dbReference>
<reference evidence="4" key="1">
    <citation type="submission" date="2021-01" db="EMBL/GenBank/DDBJ databases">
        <title>Whole genome shotgun sequence of Rhizocola hellebori NBRC 109834.</title>
        <authorList>
            <person name="Komaki H."/>
            <person name="Tamura T."/>
        </authorList>
    </citation>
    <scope>NUCLEOTIDE SEQUENCE</scope>
    <source>
        <strain evidence="4">NBRC 109834</strain>
    </source>
</reference>
<dbReference type="SUPFAM" id="SSF55729">
    <property type="entry name" value="Acyl-CoA N-acyltransferases (Nat)"/>
    <property type="match status" value="1"/>
</dbReference>
<name>A0A8J3QBH6_9ACTN</name>
<dbReference type="CDD" id="cd04301">
    <property type="entry name" value="NAT_SF"/>
    <property type="match status" value="1"/>
</dbReference>
<proteinExistence type="predicted"/>
<accession>A0A8J3QBH6</accession>
<dbReference type="Pfam" id="PF00583">
    <property type="entry name" value="Acetyltransf_1"/>
    <property type="match status" value="1"/>
</dbReference>
<dbReference type="EMBL" id="BONY01000030">
    <property type="protein sequence ID" value="GIH06812.1"/>
    <property type="molecule type" value="Genomic_DNA"/>
</dbReference>
<sequence length="174" mass="19437">MEFAVRRLEPEDWREFRQLRLEALQAAPLAFVEQYAESVAEPDEYWQDRVRQGATDATMATFVATHDGHLVGKASGFMDDKVVEPTVHLFGVYVTPDFRGSGLGVSGAVVGAVIRWARDAAGAEQVRLFVTEINSRAEAFYRRLGFERSGATMAYPPDPSITEYEMTHSELAVF</sequence>
<dbReference type="InterPro" id="IPR000182">
    <property type="entry name" value="GNAT_dom"/>
</dbReference>
<protein>
    <recommendedName>
        <fullName evidence="3">N-acetyltransferase domain-containing protein</fullName>
    </recommendedName>
</protein>
<dbReference type="GO" id="GO:0016747">
    <property type="term" value="F:acyltransferase activity, transferring groups other than amino-acyl groups"/>
    <property type="evidence" value="ECO:0007669"/>
    <property type="project" value="InterPro"/>
</dbReference>
<dbReference type="InterPro" id="IPR016181">
    <property type="entry name" value="Acyl_CoA_acyltransferase"/>
</dbReference>
<evidence type="ECO:0000256" key="1">
    <source>
        <dbReference type="ARBA" id="ARBA00022679"/>
    </source>
</evidence>
<dbReference type="InterPro" id="IPR050832">
    <property type="entry name" value="Bact_Acetyltransf"/>
</dbReference>
<organism evidence="4 5">
    <name type="scientific">Rhizocola hellebori</name>
    <dbReference type="NCBI Taxonomy" id="1392758"/>
    <lineage>
        <taxon>Bacteria</taxon>
        <taxon>Bacillati</taxon>
        <taxon>Actinomycetota</taxon>
        <taxon>Actinomycetes</taxon>
        <taxon>Micromonosporales</taxon>
        <taxon>Micromonosporaceae</taxon>
        <taxon>Rhizocola</taxon>
    </lineage>
</organism>
<evidence type="ECO:0000313" key="5">
    <source>
        <dbReference type="Proteomes" id="UP000612899"/>
    </source>
</evidence>
<evidence type="ECO:0000313" key="4">
    <source>
        <dbReference type="EMBL" id="GIH06812.1"/>
    </source>
</evidence>
<keyword evidence="5" id="KW-1185">Reference proteome</keyword>
<keyword evidence="2" id="KW-0012">Acyltransferase</keyword>
<dbReference type="Gene3D" id="3.40.630.30">
    <property type="match status" value="1"/>
</dbReference>
<dbReference type="RefSeq" id="WP_203910621.1">
    <property type="nucleotide sequence ID" value="NZ_BONY01000030.1"/>
</dbReference>
<dbReference type="PANTHER" id="PTHR43877">
    <property type="entry name" value="AMINOALKYLPHOSPHONATE N-ACETYLTRANSFERASE-RELATED-RELATED"/>
    <property type="match status" value="1"/>
</dbReference>
<keyword evidence="1" id="KW-0808">Transferase</keyword>